<dbReference type="GO" id="GO:0016491">
    <property type="term" value="F:oxidoreductase activity"/>
    <property type="evidence" value="ECO:0007669"/>
    <property type="project" value="InterPro"/>
</dbReference>
<gene>
    <name evidence="3" type="ORF">FXF68_40335</name>
</gene>
<evidence type="ECO:0000256" key="1">
    <source>
        <dbReference type="ARBA" id="ARBA00008710"/>
    </source>
</evidence>
<accession>A0A5D3F5G2</accession>
<dbReference type="GO" id="GO:0005886">
    <property type="term" value="C:plasma membrane"/>
    <property type="evidence" value="ECO:0007669"/>
    <property type="project" value="TreeGrafter"/>
</dbReference>
<dbReference type="Gene3D" id="2.30.110.10">
    <property type="entry name" value="Electron Transport, Fmn-binding Protein, Chain A"/>
    <property type="match status" value="1"/>
</dbReference>
<reference evidence="3 4" key="1">
    <citation type="submission" date="2019-08" db="EMBL/GenBank/DDBJ databases">
        <title>Actinomadura sp. nov. CYP1-5 isolated from mountain soil.</title>
        <authorList>
            <person name="Songsumanus A."/>
            <person name="Kuncharoen N."/>
            <person name="Kudo T."/>
            <person name="Yuki M."/>
            <person name="Igarashi Y."/>
            <person name="Tanasupawat S."/>
        </authorList>
    </citation>
    <scope>NUCLEOTIDE SEQUENCE [LARGE SCALE GENOMIC DNA]</scope>
    <source>
        <strain evidence="3 4">CYP1-5</strain>
    </source>
</reference>
<dbReference type="InterPro" id="IPR012349">
    <property type="entry name" value="Split_barrel_FMN-bd"/>
</dbReference>
<sequence>MDAQNSQVIKEFRARDGKVGGMFEGMPLLLLHHVGAKTGAQRTNPMTYQRLDDTSFAVFGSNDAAPAHPNWYHNLRTHPRVTIEVGNQTIDVLARVAEGAERERIWSRQKELNPLFAEFERRTTREIPVVVLDAF</sequence>
<evidence type="ECO:0000313" key="3">
    <source>
        <dbReference type="EMBL" id="TYK43158.1"/>
    </source>
</evidence>
<comment type="catalytic activity">
    <reaction evidence="2">
        <text>oxidized coenzyme F420-(gamma-L-Glu)(n) + a quinol + H(+) = reduced coenzyme F420-(gamma-L-Glu)(n) + a quinone</text>
        <dbReference type="Rhea" id="RHEA:39663"/>
        <dbReference type="Rhea" id="RHEA-COMP:12939"/>
        <dbReference type="Rhea" id="RHEA-COMP:14378"/>
        <dbReference type="ChEBI" id="CHEBI:15378"/>
        <dbReference type="ChEBI" id="CHEBI:24646"/>
        <dbReference type="ChEBI" id="CHEBI:132124"/>
        <dbReference type="ChEBI" id="CHEBI:133980"/>
        <dbReference type="ChEBI" id="CHEBI:139511"/>
    </reaction>
</comment>
<dbReference type="Pfam" id="PF04075">
    <property type="entry name" value="F420H2_quin_red"/>
    <property type="match status" value="1"/>
</dbReference>
<dbReference type="InterPro" id="IPR004378">
    <property type="entry name" value="F420H2_quin_Rdtase"/>
</dbReference>
<dbReference type="SUPFAM" id="SSF50475">
    <property type="entry name" value="FMN-binding split barrel"/>
    <property type="match status" value="1"/>
</dbReference>
<dbReference type="AlphaFoldDB" id="A0A5D3F5G2"/>
<dbReference type="GO" id="GO:0070967">
    <property type="term" value="F:coenzyme F420 binding"/>
    <property type="evidence" value="ECO:0007669"/>
    <property type="project" value="TreeGrafter"/>
</dbReference>
<dbReference type="NCBIfam" id="TIGR00026">
    <property type="entry name" value="hi_GC_TIGR00026"/>
    <property type="match status" value="1"/>
</dbReference>
<dbReference type="Proteomes" id="UP000323505">
    <property type="component" value="Unassembled WGS sequence"/>
</dbReference>
<evidence type="ECO:0000256" key="2">
    <source>
        <dbReference type="ARBA" id="ARBA00049106"/>
    </source>
</evidence>
<comment type="caution">
    <text evidence="3">The sequence shown here is derived from an EMBL/GenBank/DDBJ whole genome shotgun (WGS) entry which is preliminary data.</text>
</comment>
<proteinExistence type="inferred from homology"/>
<organism evidence="3 4">
    <name type="scientific">Actinomadura decatromicini</name>
    <dbReference type="NCBI Taxonomy" id="2604572"/>
    <lineage>
        <taxon>Bacteria</taxon>
        <taxon>Bacillati</taxon>
        <taxon>Actinomycetota</taxon>
        <taxon>Actinomycetes</taxon>
        <taxon>Streptosporangiales</taxon>
        <taxon>Thermomonosporaceae</taxon>
        <taxon>Actinomadura</taxon>
    </lineage>
</organism>
<protein>
    <submittedName>
        <fullName evidence="3">Nitroreductase family deazaflavin-dependent oxidoreductase</fullName>
    </submittedName>
</protein>
<keyword evidence="4" id="KW-1185">Reference proteome</keyword>
<evidence type="ECO:0000313" key="4">
    <source>
        <dbReference type="Proteomes" id="UP000323505"/>
    </source>
</evidence>
<dbReference type="PANTHER" id="PTHR39428">
    <property type="entry name" value="F420H(2)-DEPENDENT QUINONE REDUCTASE RV1261C"/>
    <property type="match status" value="1"/>
</dbReference>
<comment type="similarity">
    <text evidence="1">Belongs to the F420H(2)-dependent quinone reductase family.</text>
</comment>
<dbReference type="PANTHER" id="PTHR39428:SF1">
    <property type="entry name" value="F420H(2)-DEPENDENT QUINONE REDUCTASE RV1261C"/>
    <property type="match status" value="1"/>
</dbReference>
<name>A0A5D3F5G2_9ACTN</name>
<dbReference type="EMBL" id="VSRQ01000013">
    <property type="protein sequence ID" value="TYK43158.1"/>
    <property type="molecule type" value="Genomic_DNA"/>
</dbReference>